<dbReference type="AlphaFoldDB" id="A0A0N4VMV3"/>
<evidence type="ECO:0000256" key="11">
    <source>
        <dbReference type="ARBA" id="ARBA00023180"/>
    </source>
</evidence>
<dbReference type="PANTHER" id="PTHR48438:SF1">
    <property type="entry name" value="ALPHA-(1,3)-FUCOSYLTRANSFERASE C-RELATED"/>
    <property type="match status" value="1"/>
</dbReference>
<comment type="subcellular location">
    <subcellularLocation>
        <location evidence="1 12">Golgi apparatus</location>
        <location evidence="1 12">Golgi stack membrane</location>
        <topology evidence="1 12">Single-pass type II membrane protein</topology>
    </subcellularLocation>
</comment>
<dbReference type="InterPro" id="IPR038577">
    <property type="entry name" value="GT10-like_C_sf"/>
</dbReference>
<accession>A0A0N4VMV3</accession>
<evidence type="ECO:0000256" key="7">
    <source>
        <dbReference type="ARBA" id="ARBA00022968"/>
    </source>
</evidence>
<evidence type="ECO:0000256" key="4">
    <source>
        <dbReference type="ARBA" id="ARBA00022676"/>
    </source>
</evidence>
<dbReference type="Pfam" id="PF00852">
    <property type="entry name" value="Glyco_transf_10"/>
    <property type="match status" value="1"/>
</dbReference>
<keyword evidence="6 12" id="KW-0812">Transmembrane</keyword>
<protein>
    <recommendedName>
        <fullName evidence="12">Fucosyltransferase</fullName>
        <ecNumber evidence="12">2.4.1.-</ecNumber>
    </recommendedName>
</protein>
<dbReference type="InterPro" id="IPR031481">
    <property type="entry name" value="Glyco_tran_10_N"/>
</dbReference>
<dbReference type="InterPro" id="IPR001503">
    <property type="entry name" value="Glyco_trans_10"/>
</dbReference>
<evidence type="ECO:0000313" key="16">
    <source>
        <dbReference type="Proteomes" id="UP000274131"/>
    </source>
</evidence>
<evidence type="ECO:0000256" key="10">
    <source>
        <dbReference type="ARBA" id="ARBA00023136"/>
    </source>
</evidence>
<evidence type="ECO:0000256" key="3">
    <source>
        <dbReference type="ARBA" id="ARBA00008919"/>
    </source>
</evidence>
<keyword evidence="4 12" id="KW-0328">Glycosyltransferase</keyword>
<evidence type="ECO:0000256" key="1">
    <source>
        <dbReference type="ARBA" id="ARBA00004447"/>
    </source>
</evidence>
<dbReference type="EC" id="2.4.1.-" evidence="12"/>
<evidence type="ECO:0000256" key="12">
    <source>
        <dbReference type="RuleBase" id="RU003832"/>
    </source>
</evidence>
<evidence type="ECO:0000256" key="6">
    <source>
        <dbReference type="ARBA" id="ARBA00022692"/>
    </source>
</evidence>
<dbReference type="Pfam" id="PF17039">
    <property type="entry name" value="Glyco_tran_10_N"/>
    <property type="match status" value="1"/>
</dbReference>
<dbReference type="STRING" id="51028.A0A0N4VMV3"/>
<gene>
    <name evidence="15" type="ORF">EVEC_LOCUS11499</name>
</gene>
<dbReference type="Gene3D" id="3.40.50.11660">
    <property type="entry name" value="Glycosyl transferase family 10, C-terminal domain"/>
    <property type="match status" value="1"/>
</dbReference>
<dbReference type="GO" id="GO:0008417">
    <property type="term" value="F:fucosyltransferase activity"/>
    <property type="evidence" value="ECO:0007669"/>
    <property type="project" value="InterPro"/>
</dbReference>
<comment type="pathway">
    <text evidence="2">Protein modification; protein glycosylation.</text>
</comment>
<evidence type="ECO:0000259" key="14">
    <source>
        <dbReference type="Pfam" id="PF17039"/>
    </source>
</evidence>
<keyword evidence="11" id="KW-0325">Glycoprotein</keyword>
<keyword evidence="10 12" id="KW-0472">Membrane</keyword>
<dbReference type="OrthoDB" id="5790915at2759"/>
<dbReference type="GO" id="GO:0032580">
    <property type="term" value="C:Golgi cisterna membrane"/>
    <property type="evidence" value="ECO:0007669"/>
    <property type="project" value="UniProtKB-SubCell"/>
</dbReference>
<dbReference type="UniPathway" id="UPA00378"/>
<keyword evidence="16" id="KW-1185">Reference proteome</keyword>
<dbReference type="Proteomes" id="UP000274131">
    <property type="component" value="Unassembled WGS sequence"/>
</dbReference>
<evidence type="ECO:0000259" key="13">
    <source>
        <dbReference type="Pfam" id="PF00852"/>
    </source>
</evidence>
<organism evidence="17">
    <name type="scientific">Enterobius vermicularis</name>
    <name type="common">Human pinworm</name>
    <dbReference type="NCBI Taxonomy" id="51028"/>
    <lineage>
        <taxon>Eukaryota</taxon>
        <taxon>Metazoa</taxon>
        <taxon>Ecdysozoa</taxon>
        <taxon>Nematoda</taxon>
        <taxon>Chromadorea</taxon>
        <taxon>Rhabditida</taxon>
        <taxon>Spirurina</taxon>
        <taxon>Oxyuridomorpha</taxon>
        <taxon>Oxyuroidea</taxon>
        <taxon>Oxyuridae</taxon>
        <taxon>Enterobius</taxon>
    </lineage>
</organism>
<reference evidence="15 16" key="2">
    <citation type="submission" date="2018-10" db="EMBL/GenBank/DDBJ databases">
        <authorList>
            <consortium name="Pathogen Informatics"/>
        </authorList>
    </citation>
    <scope>NUCLEOTIDE SEQUENCE [LARGE SCALE GENOMIC DNA]</scope>
</reference>
<dbReference type="EMBL" id="UXUI01012177">
    <property type="protein sequence ID" value="VDD96748.1"/>
    <property type="molecule type" value="Genomic_DNA"/>
</dbReference>
<feature type="domain" description="Fucosyltransferase N-terminal" evidence="14">
    <location>
        <begin position="43"/>
        <end position="160"/>
    </location>
</feature>
<keyword evidence="8 12" id="KW-1133">Transmembrane helix</keyword>
<dbReference type="PANTHER" id="PTHR48438">
    <property type="entry name" value="ALPHA-(1,3)-FUCOSYLTRANSFERASE C-RELATED"/>
    <property type="match status" value="1"/>
</dbReference>
<evidence type="ECO:0000313" key="15">
    <source>
        <dbReference type="EMBL" id="VDD96748.1"/>
    </source>
</evidence>
<dbReference type="SUPFAM" id="SSF53756">
    <property type="entry name" value="UDP-Glycosyltransferase/glycogen phosphorylase"/>
    <property type="match status" value="1"/>
</dbReference>
<evidence type="ECO:0000313" key="17">
    <source>
        <dbReference type="WBParaSite" id="EVEC_0001228501-mRNA-1"/>
    </source>
</evidence>
<feature type="domain" description="Fucosyltransferase C-terminal" evidence="13">
    <location>
        <begin position="184"/>
        <end position="303"/>
    </location>
</feature>
<dbReference type="WBParaSite" id="EVEC_0001228501-mRNA-1">
    <property type="protein sequence ID" value="EVEC_0001228501-mRNA-1"/>
    <property type="gene ID" value="EVEC_0001228501"/>
</dbReference>
<keyword evidence="9 12" id="KW-0333">Golgi apparatus</keyword>
<feature type="transmembrane region" description="Helical" evidence="12">
    <location>
        <begin position="6"/>
        <end position="22"/>
    </location>
</feature>
<evidence type="ECO:0000256" key="2">
    <source>
        <dbReference type="ARBA" id="ARBA00004922"/>
    </source>
</evidence>
<comment type="similarity">
    <text evidence="3 12">Belongs to the glycosyltransferase 10 family.</text>
</comment>
<name>A0A0N4VMV3_ENTVE</name>
<keyword evidence="7" id="KW-0735">Signal-anchor</keyword>
<sequence>MLPNQTLYLTGIGVCIIVVLYFKRKLSPSILSFVNTPLKLSQKKPIILTWTRFFRDDLAVVTRDSECLHECFITEDRSYLRVADAVVFHLFNMRRSDLPLFRLPRQYYIFLTFESPEHRIRTLVKKYKRTKNDQDYQIPDNFFNLTVTYRADSDIYAPYGHFLRIEDNRQRSIGVQYDVKSIFERPNLVLQLVSNCRTPSRRENYVDQLKQYINITQLGKCFGRECSPECETSAISMLLMQNCCNDRKRKFCLFHHPRFEAMSGDFIKVPHSKHKFYLSFENSVCQDYITEKIFDRLGYMLPVLRVDKALEIRANKSRMSSV</sequence>
<proteinExistence type="inferred from homology"/>
<evidence type="ECO:0000256" key="5">
    <source>
        <dbReference type="ARBA" id="ARBA00022679"/>
    </source>
</evidence>
<evidence type="ECO:0000256" key="8">
    <source>
        <dbReference type="ARBA" id="ARBA00022989"/>
    </source>
</evidence>
<reference evidence="17" key="1">
    <citation type="submission" date="2017-02" db="UniProtKB">
        <authorList>
            <consortium name="WormBaseParasite"/>
        </authorList>
    </citation>
    <scope>IDENTIFICATION</scope>
</reference>
<keyword evidence="5 12" id="KW-0808">Transferase</keyword>
<evidence type="ECO:0000256" key="9">
    <source>
        <dbReference type="ARBA" id="ARBA00023034"/>
    </source>
</evidence>
<dbReference type="InterPro" id="IPR055270">
    <property type="entry name" value="Glyco_tran_10_C"/>
</dbReference>